<reference evidence="3 4" key="1">
    <citation type="submission" date="2024-09" db="EMBL/GenBank/DDBJ databases">
        <title>Chromosome-scale assembly of Riccia sorocarpa.</title>
        <authorList>
            <person name="Paukszto L."/>
        </authorList>
    </citation>
    <scope>NUCLEOTIDE SEQUENCE [LARGE SCALE GENOMIC DNA]</scope>
    <source>
        <strain evidence="3">LP-2024</strain>
        <tissue evidence="3">Aerial parts of the thallus</tissue>
    </source>
</reference>
<sequence>MNHAVNRPMVGPADGSGSASRSGRIIPIGNEAGPSSFKNWQSFTANSRSRNLTHAGSKGGYASDQEDAQTSEAWAEGISWHMLATELDTLQVAADFGEGKEGDIRVIELDVSKASAKLGRFRKTAVLLQALESSPIHDRVVAWVRDTMEIRLGVKISRLVEWDRRHSLKLTANINVAPLGQVLSQEAGGRGQSESIKARIVTANTGAEAGKDNATAGAKAVPDDTGFTPVPHKARSSLKDAEVRKGANNAHSPNRFQLLDTPQPKDIDDPQDETMQEGEISAAEAENPGVAPVLSSPVLLVQIGEELKGVSSPEEKGVGQNDGVLEPLRYFQRQKIYLPQGQTLLEVPVLTDSGAYRSEERPHYGRWLDGEASSTGEESPRPGLEVSSGGSRRILGELDVNRGHMIQQGCITMDSEDEIFRENTIREDGLLQGLTTPVKKRAVKNWFTHQGGGAKVIALQEVKNASWSAGQWLKNLSKGGTVVFGKPEGSHEGTTLVFHPSIQILDKGVEGHGRLAWAKAQMGDSQVGFLTIHAPNKRWLRMVFWEQVKNIMREGNWFLLGDFNQGDLPEDAIGRSTSVRGREERWNHSRIDRMYLSSGTSWVNHVRELWHHESSRLSDHLPLSMVVQVEAEDSQRRNETYFKMSFYDLQDPEIKQRAKAAWGAETQVVRDSRRRWARGWQRVKKMLKNVRKEKEQRRRMEWNLVEDVAWRRAQVSKNSTGRSYKL</sequence>
<dbReference type="Gene3D" id="3.60.10.10">
    <property type="entry name" value="Endonuclease/exonuclease/phosphatase"/>
    <property type="match status" value="1"/>
</dbReference>
<feature type="domain" description="Endonuclease/exonuclease/phosphatase" evidence="2">
    <location>
        <begin position="437"/>
        <end position="620"/>
    </location>
</feature>
<organism evidence="3 4">
    <name type="scientific">Riccia sorocarpa</name>
    <dbReference type="NCBI Taxonomy" id="122646"/>
    <lineage>
        <taxon>Eukaryota</taxon>
        <taxon>Viridiplantae</taxon>
        <taxon>Streptophyta</taxon>
        <taxon>Embryophyta</taxon>
        <taxon>Marchantiophyta</taxon>
        <taxon>Marchantiopsida</taxon>
        <taxon>Marchantiidae</taxon>
        <taxon>Marchantiales</taxon>
        <taxon>Ricciaceae</taxon>
        <taxon>Riccia</taxon>
    </lineage>
</organism>
<evidence type="ECO:0000313" key="3">
    <source>
        <dbReference type="EMBL" id="KAL3697824.1"/>
    </source>
</evidence>
<proteinExistence type="predicted"/>
<dbReference type="EMBL" id="JBJQOH010000002">
    <property type="protein sequence ID" value="KAL3697824.1"/>
    <property type="molecule type" value="Genomic_DNA"/>
</dbReference>
<dbReference type="Pfam" id="PF03372">
    <property type="entry name" value="Exo_endo_phos"/>
    <property type="match status" value="1"/>
</dbReference>
<dbReference type="AlphaFoldDB" id="A0ABD3I456"/>
<feature type="compositionally biased region" description="Low complexity" evidence="1">
    <location>
        <begin position="11"/>
        <end position="29"/>
    </location>
</feature>
<gene>
    <name evidence="3" type="ORF">R1sor_011900</name>
</gene>
<comment type="caution">
    <text evidence="3">The sequence shown here is derived from an EMBL/GenBank/DDBJ whole genome shotgun (WGS) entry which is preliminary data.</text>
</comment>
<feature type="region of interest" description="Disordered" evidence="1">
    <location>
        <begin position="361"/>
        <end position="389"/>
    </location>
</feature>
<feature type="region of interest" description="Disordered" evidence="1">
    <location>
        <begin position="210"/>
        <end position="277"/>
    </location>
</feature>
<dbReference type="InterPro" id="IPR036691">
    <property type="entry name" value="Endo/exonu/phosph_ase_sf"/>
</dbReference>
<dbReference type="Proteomes" id="UP001633002">
    <property type="component" value="Unassembled WGS sequence"/>
</dbReference>
<accession>A0ABD3I456</accession>
<evidence type="ECO:0000256" key="1">
    <source>
        <dbReference type="SAM" id="MobiDB-lite"/>
    </source>
</evidence>
<dbReference type="SUPFAM" id="SSF56219">
    <property type="entry name" value="DNase I-like"/>
    <property type="match status" value="1"/>
</dbReference>
<keyword evidence="4" id="KW-1185">Reference proteome</keyword>
<protein>
    <recommendedName>
        <fullName evidence="2">Endonuclease/exonuclease/phosphatase domain-containing protein</fullName>
    </recommendedName>
</protein>
<evidence type="ECO:0000313" key="4">
    <source>
        <dbReference type="Proteomes" id="UP001633002"/>
    </source>
</evidence>
<dbReference type="InterPro" id="IPR005135">
    <property type="entry name" value="Endo/exonuclease/phosphatase"/>
</dbReference>
<feature type="region of interest" description="Disordered" evidence="1">
    <location>
        <begin position="1"/>
        <end position="40"/>
    </location>
</feature>
<evidence type="ECO:0000259" key="2">
    <source>
        <dbReference type="Pfam" id="PF03372"/>
    </source>
</evidence>
<name>A0ABD3I456_9MARC</name>